<keyword evidence="4" id="KW-1185">Reference proteome</keyword>
<dbReference type="InterPro" id="IPR051702">
    <property type="entry name" value="SH3_domain_YSC84-like"/>
</dbReference>
<gene>
    <name evidence="3" type="ORF">SAMN05444167_2418</name>
</gene>
<keyword evidence="1" id="KW-0732">Signal</keyword>
<protein>
    <submittedName>
        <fullName evidence="3">Lipid-binding SYLF domain-containing protein</fullName>
    </submittedName>
</protein>
<evidence type="ECO:0000256" key="1">
    <source>
        <dbReference type="SAM" id="SignalP"/>
    </source>
</evidence>
<dbReference type="EMBL" id="LT629690">
    <property type="protein sequence ID" value="SDF44178.1"/>
    <property type="molecule type" value="Genomic_DNA"/>
</dbReference>
<dbReference type="CDD" id="cd11524">
    <property type="entry name" value="SYLF"/>
    <property type="match status" value="1"/>
</dbReference>
<dbReference type="AlphaFoldDB" id="A0A1G7L3V7"/>
<feature type="domain" description="Ysc84 actin-binding" evidence="2">
    <location>
        <begin position="101"/>
        <end position="221"/>
    </location>
</feature>
<dbReference type="InterPro" id="IPR007461">
    <property type="entry name" value="Ysc84_actin-binding"/>
</dbReference>
<dbReference type="GO" id="GO:0035091">
    <property type="term" value="F:phosphatidylinositol binding"/>
    <property type="evidence" value="ECO:0007669"/>
    <property type="project" value="TreeGrafter"/>
</dbReference>
<accession>A0A1G7L3V7</accession>
<reference evidence="3 4" key="1">
    <citation type="submission" date="2016-10" db="EMBL/GenBank/DDBJ databases">
        <authorList>
            <person name="de Groot N.N."/>
        </authorList>
    </citation>
    <scope>NUCLEOTIDE SEQUENCE [LARGE SCALE GENOMIC DNA]</scope>
    <source>
        <strain evidence="3 4">GAS232</strain>
    </source>
</reference>
<evidence type="ECO:0000259" key="2">
    <source>
        <dbReference type="Pfam" id="PF04366"/>
    </source>
</evidence>
<sequence length="227" mass="23486">MKTNRALLLLILGTVLPAFAQNKIDDRLGTSAEVLRQMIAHPDSIPKTYLDKAVCVLVFPAVKKVGVGLGVTYGRGVLVCRTGTDMTGAWSAPAMYKLDVGSLGLQLGRSETDYVMLLENKKSALKLLSGKLKLGADASAVAGPSGAKAVGANDTNFDVLTYTRAKGGLFAGASLGSASMATDDDANKAVYGKDISATEIVREGGVTVTPAGKPIVKVLNTASPSSR</sequence>
<organism evidence="3 4">
    <name type="scientific">Terriglobus roseus</name>
    <dbReference type="NCBI Taxonomy" id="392734"/>
    <lineage>
        <taxon>Bacteria</taxon>
        <taxon>Pseudomonadati</taxon>
        <taxon>Acidobacteriota</taxon>
        <taxon>Terriglobia</taxon>
        <taxon>Terriglobales</taxon>
        <taxon>Acidobacteriaceae</taxon>
        <taxon>Terriglobus</taxon>
    </lineage>
</organism>
<feature type="signal peptide" evidence="1">
    <location>
        <begin position="1"/>
        <end position="20"/>
    </location>
</feature>
<name>A0A1G7L3V7_9BACT</name>
<dbReference type="Pfam" id="PF04366">
    <property type="entry name" value="Ysc84"/>
    <property type="match status" value="1"/>
</dbReference>
<dbReference type="PANTHER" id="PTHR15629">
    <property type="entry name" value="SH3YL1 PROTEIN"/>
    <property type="match status" value="1"/>
</dbReference>
<dbReference type="RefSeq" id="WP_083345363.1">
    <property type="nucleotide sequence ID" value="NZ_LT629690.1"/>
</dbReference>
<dbReference type="OrthoDB" id="9782434at2"/>
<dbReference type="PANTHER" id="PTHR15629:SF2">
    <property type="entry name" value="SH3 DOMAIN-CONTAINING YSC84-LIKE PROTEIN 1"/>
    <property type="match status" value="1"/>
</dbReference>
<evidence type="ECO:0000313" key="4">
    <source>
        <dbReference type="Proteomes" id="UP000182427"/>
    </source>
</evidence>
<evidence type="ECO:0000313" key="3">
    <source>
        <dbReference type="EMBL" id="SDF44178.1"/>
    </source>
</evidence>
<dbReference type="Proteomes" id="UP000182427">
    <property type="component" value="Chromosome I"/>
</dbReference>
<feature type="chain" id="PRO_5009241807" evidence="1">
    <location>
        <begin position="21"/>
        <end position="227"/>
    </location>
</feature>
<proteinExistence type="predicted"/>